<gene>
    <name evidence="4 7" type="primary">msrA</name>
    <name evidence="7" type="ORF">KBB96_14040</name>
</gene>
<protein>
    <recommendedName>
        <fullName evidence="4">Peptide methionine sulfoxide reductase MsrA</fullName>
        <shortName evidence="4">Protein-methionine-S-oxide reductase</shortName>
        <ecNumber evidence="4">1.8.4.11</ecNumber>
    </recommendedName>
    <alternativeName>
        <fullName evidence="4">Peptide-methionine (S)-S-oxide reductase</fullName>
        <shortName evidence="4">Peptide Met(O) reductase</shortName>
    </alternativeName>
</protein>
<feature type="active site" evidence="4">
    <location>
        <position position="50"/>
    </location>
</feature>
<comment type="function">
    <text evidence="4">Has an important function as a repair enzyme for proteins that have been inactivated by oxidation. Catalyzes the reversible oxidation-reduction of methionine sulfoxide in proteins to methionine.</text>
</comment>
<proteinExistence type="inferred from homology"/>
<accession>A0A975G738</accession>
<comment type="catalytic activity">
    <reaction evidence="3 4">
        <text>[thioredoxin]-disulfide + L-methionine + H2O = L-methionine (S)-S-oxide + [thioredoxin]-dithiol</text>
        <dbReference type="Rhea" id="RHEA:19993"/>
        <dbReference type="Rhea" id="RHEA-COMP:10698"/>
        <dbReference type="Rhea" id="RHEA-COMP:10700"/>
        <dbReference type="ChEBI" id="CHEBI:15377"/>
        <dbReference type="ChEBI" id="CHEBI:29950"/>
        <dbReference type="ChEBI" id="CHEBI:50058"/>
        <dbReference type="ChEBI" id="CHEBI:57844"/>
        <dbReference type="ChEBI" id="CHEBI:58772"/>
        <dbReference type="EC" id="1.8.4.11"/>
    </reaction>
</comment>
<dbReference type="EMBL" id="CP073100">
    <property type="protein sequence ID" value="QUE49986.1"/>
    <property type="molecule type" value="Genomic_DNA"/>
</dbReference>
<dbReference type="InterPro" id="IPR036509">
    <property type="entry name" value="Met_Sox_Rdtase_MsrA_sf"/>
</dbReference>
<keyword evidence="8" id="KW-1185">Reference proteome</keyword>
<dbReference type="HAMAP" id="MF_01401">
    <property type="entry name" value="MsrA"/>
    <property type="match status" value="1"/>
</dbReference>
<comment type="catalytic activity">
    <reaction evidence="2 4">
        <text>L-methionyl-[protein] + [thioredoxin]-disulfide + H2O = L-methionyl-(S)-S-oxide-[protein] + [thioredoxin]-dithiol</text>
        <dbReference type="Rhea" id="RHEA:14217"/>
        <dbReference type="Rhea" id="RHEA-COMP:10698"/>
        <dbReference type="Rhea" id="RHEA-COMP:10700"/>
        <dbReference type="Rhea" id="RHEA-COMP:12313"/>
        <dbReference type="Rhea" id="RHEA-COMP:12315"/>
        <dbReference type="ChEBI" id="CHEBI:15377"/>
        <dbReference type="ChEBI" id="CHEBI:16044"/>
        <dbReference type="ChEBI" id="CHEBI:29950"/>
        <dbReference type="ChEBI" id="CHEBI:44120"/>
        <dbReference type="ChEBI" id="CHEBI:50058"/>
        <dbReference type="EC" id="1.8.4.11"/>
    </reaction>
</comment>
<comment type="similarity">
    <text evidence="4">Belongs to the MsrA Met sulfoxide reductase family.</text>
</comment>
<evidence type="ECO:0000256" key="5">
    <source>
        <dbReference type="SAM" id="SignalP"/>
    </source>
</evidence>
<evidence type="ECO:0000256" key="4">
    <source>
        <dbReference type="HAMAP-Rule" id="MF_01401"/>
    </source>
</evidence>
<sequence>MIMNRRSILALLFMLPALASCEPEKPMDHTPAPMPKVPAGDEVVTLGAGCFWCVEAVFKQIDGVASVTSGYMGGKVKNPTYQQVCEENTGHAEVVQIVYDPKKVSLEKILDWFWKLHDPTTLNRQGNDVGTQYRSAIFYHTDAQKTAAEAAKKAAQKDFTDPIVTEITKAGDFWPAENYHQDYYFQNKNKNGYCRVVIEPKLKKLKLDH</sequence>
<evidence type="ECO:0000256" key="1">
    <source>
        <dbReference type="ARBA" id="ARBA00023002"/>
    </source>
</evidence>
<feature type="signal peptide" evidence="5">
    <location>
        <begin position="1"/>
        <end position="19"/>
    </location>
</feature>
<dbReference type="KEGG" id="lamb:KBB96_14040"/>
<dbReference type="NCBIfam" id="TIGR00401">
    <property type="entry name" value="msrA"/>
    <property type="match status" value="1"/>
</dbReference>
<dbReference type="Proteomes" id="UP000676169">
    <property type="component" value="Chromosome"/>
</dbReference>
<dbReference type="PANTHER" id="PTHR43774">
    <property type="entry name" value="PEPTIDE METHIONINE SULFOXIDE REDUCTASE"/>
    <property type="match status" value="1"/>
</dbReference>
<dbReference type="PANTHER" id="PTHR43774:SF1">
    <property type="entry name" value="PEPTIDE METHIONINE SULFOXIDE REDUCTASE MSRA 2"/>
    <property type="match status" value="1"/>
</dbReference>
<reference evidence="7" key="1">
    <citation type="submission" date="2021-04" db="EMBL/GenBank/DDBJ databases">
        <title>Luteolibacter sp. 32A isolated from the skin of an Anderson's salamander (Ambystoma andersonii).</title>
        <authorList>
            <person name="Spergser J."/>
            <person name="Busse H.-J."/>
        </authorList>
    </citation>
    <scope>NUCLEOTIDE SEQUENCE</scope>
    <source>
        <strain evidence="7">32A</strain>
    </source>
</reference>
<dbReference type="AlphaFoldDB" id="A0A975G738"/>
<evidence type="ECO:0000256" key="3">
    <source>
        <dbReference type="ARBA" id="ARBA00048782"/>
    </source>
</evidence>
<dbReference type="EC" id="1.8.4.11" evidence="4"/>
<dbReference type="GO" id="GO:0008113">
    <property type="term" value="F:peptide-methionine (S)-S-oxide reductase activity"/>
    <property type="evidence" value="ECO:0007669"/>
    <property type="project" value="UniProtKB-UniRule"/>
</dbReference>
<dbReference type="Gene3D" id="3.30.1060.10">
    <property type="entry name" value="Peptide methionine sulphoxide reductase MsrA"/>
    <property type="match status" value="1"/>
</dbReference>
<evidence type="ECO:0000313" key="7">
    <source>
        <dbReference type="EMBL" id="QUE49986.1"/>
    </source>
</evidence>
<organism evidence="7 8">
    <name type="scientific">Luteolibacter ambystomatis</name>
    <dbReference type="NCBI Taxonomy" id="2824561"/>
    <lineage>
        <taxon>Bacteria</taxon>
        <taxon>Pseudomonadati</taxon>
        <taxon>Verrucomicrobiota</taxon>
        <taxon>Verrucomicrobiia</taxon>
        <taxon>Verrucomicrobiales</taxon>
        <taxon>Verrucomicrobiaceae</taxon>
        <taxon>Luteolibacter</taxon>
    </lineage>
</organism>
<keyword evidence="5" id="KW-0732">Signal</keyword>
<keyword evidence="1 4" id="KW-0560">Oxidoreductase</keyword>
<name>A0A975G738_9BACT</name>
<dbReference type="PROSITE" id="PS51257">
    <property type="entry name" value="PROKAR_LIPOPROTEIN"/>
    <property type="match status" value="1"/>
</dbReference>
<feature type="domain" description="Peptide methionine sulphoxide reductase MsrA" evidence="6">
    <location>
        <begin position="44"/>
        <end position="194"/>
    </location>
</feature>
<feature type="chain" id="PRO_5037538365" description="Peptide methionine sulfoxide reductase MsrA" evidence="5">
    <location>
        <begin position="20"/>
        <end position="209"/>
    </location>
</feature>
<evidence type="ECO:0000313" key="8">
    <source>
        <dbReference type="Proteomes" id="UP000676169"/>
    </source>
</evidence>
<evidence type="ECO:0000256" key="2">
    <source>
        <dbReference type="ARBA" id="ARBA00047806"/>
    </source>
</evidence>
<evidence type="ECO:0000259" key="6">
    <source>
        <dbReference type="Pfam" id="PF01625"/>
    </source>
</evidence>
<dbReference type="InterPro" id="IPR002569">
    <property type="entry name" value="Met_Sox_Rdtase_MsrA_dom"/>
</dbReference>
<dbReference type="Pfam" id="PF01625">
    <property type="entry name" value="PMSR"/>
    <property type="match status" value="1"/>
</dbReference>
<dbReference type="SUPFAM" id="SSF55068">
    <property type="entry name" value="Peptide methionine sulfoxide reductase"/>
    <property type="match status" value="1"/>
</dbReference>